<dbReference type="EMBL" id="BOMQ01000032">
    <property type="protein sequence ID" value="GIE49318.1"/>
    <property type="molecule type" value="Genomic_DNA"/>
</dbReference>
<dbReference type="Proteomes" id="UP000647172">
    <property type="component" value="Unassembled WGS sequence"/>
</dbReference>
<evidence type="ECO:0000313" key="6">
    <source>
        <dbReference type="Proteomes" id="UP000647172"/>
    </source>
</evidence>
<dbReference type="InterPro" id="IPR000182">
    <property type="entry name" value="GNAT_dom"/>
</dbReference>
<dbReference type="PANTHER" id="PTHR43877">
    <property type="entry name" value="AMINOALKYLPHOSPHONATE N-ACETYLTRANSFERASE-RELATED-RELATED"/>
    <property type="match status" value="1"/>
</dbReference>
<evidence type="ECO:0000259" key="4">
    <source>
        <dbReference type="PROSITE" id="PS51186"/>
    </source>
</evidence>
<feature type="compositionally biased region" description="Low complexity" evidence="3">
    <location>
        <begin position="115"/>
        <end position="126"/>
    </location>
</feature>
<accession>A0A919JEP2</accession>
<evidence type="ECO:0000256" key="2">
    <source>
        <dbReference type="ARBA" id="ARBA00023315"/>
    </source>
</evidence>
<dbReference type="RefSeq" id="WP_203768611.1">
    <property type="nucleotide sequence ID" value="NZ_BAAAYJ010000032.1"/>
</dbReference>
<feature type="compositionally biased region" description="Gly residues" evidence="3">
    <location>
        <begin position="127"/>
        <end position="139"/>
    </location>
</feature>
<dbReference type="Pfam" id="PF00583">
    <property type="entry name" value="Acetyltransf_1"/>
    <property type="match status" value="1"/>
</dbReference>
<name>A0A919JEP2_9ACTN</name>
<proteinExistence type="predicted"/>
<feature type="domain" description="N-acetyltransferase" evidence="4">
    <location>
        <begin position="1"/>
        <end position="172"/>
    </location>
</feature>
<protein>
    <submittedName>
        <fullName evidence="5">N-acetyltransferase</fullName>
    </submittedName>
</protein>
<feature type="region of interest" description="Disordered" evidence="3">
    <location>
        <begin position="115"/>
        <end position="139"/>
    </location>
</feature>
<keyword evidence="6" id="KW-1185">Reference proteome</keyword>
<keyword evidence="1" id="KW-0808">Transferase</keyword>
<dbReference type="PROSITE" id="PS51186">
    <property type="entry name" value="GNAT"/>
    <property type="match status" value="1"/>
</dbReference>
<comment type="caution">
    <text evidence="5">The sequence shown here is derived from an EMBL/GenBank/DDBJ whole genome shotgun (WGS) entry which is preliminary data.</text>
</comment>
<dbReference type="Gene3D" id="3.40.630.30">
    <property type="match status" value="1"/>
</dbReference>
<keyword evidence="2" id="KW-0012">Acyltransferase</keyword>
<evidence type="ECO:0000256" key="1">
    <source>
        <dbReference type="ARBA" id="ARBA00022679"/>
    </source>
</evidence>
<dbReference type="AlphaFoldDB" id="A0A919JEP2"/>
<dbReference type="CDD" id="cd04301">
    <property type="entry name" value="NAT_SF"/>
    <property type="match status" value="1"/>
</dbReference>
<gene>
    <name evidence="5" type="ORF">Ani05nite_28520</name>
</gene>
<evidence type="ECO:0000313" key="5">
    <source>
        <dbReference type="EMBL" id="GIE49318.1"/>
    </source>
</evidence>
<dbReference type="InterPro" id="IPR050832">
    <property type="entry name" value="Bact_Acetyltransf"/>
</dbReference>
<reference evidence="5" key="1">
    <citation type="submission" date="2021-01" db="EMBL/GenBank/DDBJ databases">
        <title>Whole genome shotgun sequence of Actinoplanes nipponensis NBRC 14063.</title>
        <authorList>
            <person name="Komaki H."/>
            <person name="Tamura T."/>
        </authorList>
    </citation>
    <scope>NUCLEOTIDE SEQUENCE</scope>
    <source>
        <strain evidence="5">NBRC 14063</strain>
    </source>
</reference>
<dbReference type="GO" id="GO:0016747">
    <property type="term" value="F:acyltransferase activity, transferring groups other than amino-acyl groups"/>
    <property type="evidence" value="ECO:0007669"/>
    <property type="project" value="InterPro"/>
</dbReference>
<dbReference type="SUPFAM" id="SSF55729">
    <property type="entry name" value="Acyl-CoA N-acyltransferases (Nat)"/>
    <property type="match status" value="2"/>
</dbReference>
<evidence type="ECO:0000256" key="3">
    <source>
        <dbReference type="SAM" id="MobiDB-lite"/>
    </source>
</evidence>
<sequence length="338" mass="36355">MLRIVPLTDERAAHAIDRTVAELDAPDIPFDTLEGYRARLRYPWPSQELEQYLAVRDGAPVGHLELGLPQLDNRDNVNMLLCVLPAERRAGAGRAMLTFAIERARALGRRHLIGASAGGPASSPSGPSGGGGPAGPGGPVSDGAAFAAAVGAVPGLVELRSRLDVTAAAPADVPPPPGYRIVRWTGTPPGEYLDDVGYLDSRLNLDAPVGDLAWEPTRVDAARVRATEEMLRARGCVTFHTGAVDEAGGRLVAWTVISGRAGHARHAWQGITMVDPAHRGRRLGLTIKIQNLAYARAGRPGLREIDTFNAAQNDHMLRINREVGFRPVDRWIQWQLTD</sequence>
<dbReference type="InterPro" id="IPR016181">
    <property type="entry name" value="Acyl_CoA_acyltransferase"/>
</dbReference>
<organism evidence="5 6">
    <name type="scientific">Actinoplanes nipponensis</name>
    <dbReference type="NCBI Taxonomy" id="135950"/>
    <lineage>
        <taxon>Bacteria</taxon>
        <taxon>Bacillati</taxon>
        <taxon>Actinomycetota</taxon>
        <taxon>Actinomycetes</taxon>
        <taxon>Micromonosporales</taxon>
        <taxon>Micromonosporaceae</taxon>
        <taxon>Actinoplanes</taxon>
    </lineage>
</organism>